<dbReference type="GO" id="GO:0061595">
    <property type="term" value="F:6-deoxy-6-sulfofructose-1-phosphate aldolase activity"/>
    <property type="evidence" value="ECO:0007669"/>
    <property type="project" value="TreeGrafter"/>
</dbReference>
<evidence type="ECO:0000256" key="6">
    <source>
        <dbReference type="HAMAP-Rule" id="MF_00734"/>
    </source>
</evidence>
<accession>A0A0R1Z258</accession>
<proteinExistence type="inferred from homology"/>
<dbReference type="PATRIC" id="fig|1423786.4.peg.110"/>
<dbReference type="EC" id="4.1.2.40" evidence="6"/>
<evidence type="ECO:0000313" key="7">
    <source>
        <dbReference type="EMBL" id="KRM45926.1"/>
    </source>
</evidence>
<dbReference type="GO" id="GO:2001059">
    <property type="term" value="P:D-tagatose 6-phosphate catabolic process"/>
    <property type="evidence" value="ECO:0007669"/>
    <property type="project" value="UniProtKB-UniRule"/>
</dbReference>
<dbReference type="GO" id="GO:0009024">
    <property type="term" value="F:tagatose-6-phosphate kinase activity"/>
    <property type="evidence" value="ECO:0007669"/>
    <property type="project" value="InterPro"/>
</dbReference>
<evidence type="ECO:0000256" key="4">
    <source>
        <dbReference type="ARBA" id="ARBA00022736"/>
    </source>
</evidence>
<comment type="caution">
    <text evidence="7">The sequence shown here is derived from an EMBL/GenBank/DDBJ whole genome shotgun (WGS) entry which is preliminary data.</text>
</comment>
<dbReference type="GO" id="GO:0019512">
    <property type="term" value="P:lactose catabolic process via tagatose-6-phosphate"/>
    <property type="evidence" value="ECO:0007669"/>
    <property type="project" value="InterPro"/>
</dbReference>
<dbReference type="UniPathway" id="UPA00704">
    <property type="reaction ID" value="UER00716"/>
</dbReference>
<comment type="similarity">
    <text evidence="3 6">Belongs to the aldolase LacD family.</text>
</comment>
<comment type="pathway">
    <text evidence="2 6">Carbohydrate metabolism; D-tagatose 6-phosphate degradation; D-glyceraldehyde 3-phosphate and glycerone phosphate from D-tagatose 6-phosphate: step 2/2.</text>
</comment>
<organism evidence="7 8">
    <name type="scientific">Lentilactobacillus parafarraginis DSM 18390 = JCM 14109</name>
    <dbReference type="NCBI Taxonomy" id="1423786"/>
    <lineage>
        <taxon>Bacteria</taxon>
        <taxon>Bacillati</taxon>
        <taxon>Bacillota</taxon>
        <taxon>Bacilli</taxon>
        <taxon>Lactobacillales</taxon>
        <taxon>Lactobacillaceae</taxon>
        <taxon>Lentilactobacillus</taxon>
    </lineage>
</organism>
<dbReference type="InterPro" id="IPR013785">
    <property type="entry name" value="Aldolase_TIM"/>
</dbReference>
<dbReference type="Gene3D" id="3.20.20.70">
    <property type="entry name" value="Aldolase class I"/>
    <property type="match status" value="1"/>
</dbReference>
<evidence type="ECO:0000256" key="2">
    <source>
        <dbReference type="ARBA" id="ARBA00005191"/>
    </source>
</evidence>
<reference evidence="7 8" key="1">
    <citation type="journal article" date="2015" name="Genome Announc.">
        <title>Expanding the biotechnology potential of lactobacilli through comparative genomics of 213 strains and associated genera.</title>
        <authorList>
            <person name="Sun Z."/>
            <person name="Harris H.M."/>
            <person name="McCann A."/>
            <person name="Guo C."/>
            <person name="Argimon S."/>
            <person name="Zhang W."/>
            <person name="Yang X."/>
            <person name="Jeffery I.B."/>
            <person name="Cooney J.C."/>
            <person name="Kagawa T.F."/>
            <person name="Liu W."/>
            <person name="Song Y."/>
            <person name="Salvetti E."/>
            <person name="Wrobel A."/>
            <person name="Rasinkangas P."/>
            <person name="Parkhill J."/>
            <person name="Rea M.C."/>
            <person name="O'Sullivan O."/>
            <person name="Ritari J."/>
            <person name="Douillard F.P."/>
            <person name="Paul Ross R."/>
            <person name="Yang R."/>
            <person name="Briner A.E."/>
            <person name="Felis G.E."/>
            <person name="de Vos W.M."/>
            <person name="Barrangou R."/>
            <person name="Klaenhammer T.R."/>
            <person name="Caufield P.W."/>
            <person name="Cui Y."/>
            <person name="Zhang H."/>
            <person name="O'Toole P.W."/>
        </authorList>
    </citation>
    <scope>NUCLEOTIDE SEQUENCE [LARGE SCALE GENOMIC DNA]</scope>
    <source>
        <strain evidence="7 8">DSM 18390</strain>
    </source>
</reference>
<evidence type="ECO:0000256" key="5">
    <source>
        <dbReference type="ARBA" id="ARBA00023239"/>
    </source>
</evidence>
<dbReference type="PANTHER" id="PTHR39340:SF1">
    <property type="entry name" value="SULFOFRUCTOSEPHOSPHATE ALDOLASE"/>
    <property type="match status" value="1"/>
</dbReference>
<dbReference type="SMART" id="SM01133">
    <property type="entry name" value="DeoC"/>
    <property type="match status" value="1"/>
</dbReference>
<evidence type="ECO:0000313" key="8">
    <source>
        <dbReference type="Proteomes" id="UP000051010"/>
    </source>
</evidence>
<comment type="catalytic activity">
    <reaction evidence="1 6">
        <text>D-tagatofuranose 1,6-bisphosphate = D-glyceraldehyde 3-phosphate + dihydroxyacetone phosphate</text>
        <dbReference type="Rhea" id="RHEA:22948"/>
        <dbReference type="ChEBI" id="CHEBI:57642"/>
        <dbReference type="ChEBI" id="CHEBI:58694"/>
        <dbReference type="ChEBI" id="CHEBI:59776"/>
        <dbReference type="EC" id="4.1.2.40"/>
    </reaction>
</comment>
<dbReference type="HAMAP" id="MF_00734">
    <property type="entry name" value="LacD"/>
    <property type="match status" value="1"/>
</dbReference>
<dbReference type="GO" id="GO:1902777">
    <property type="term" value="P:6-sulfoquinovose(1-) catabolic process"/>
    <property type="evidence" value="ECO:0007669"/>
    <property type="project" value="TreeGrafter"/>
</dbReference>
<dbReference type="PANTHER" id="PTHR39340">
    <property type="entry name" value="SULFOFRUCTOSEPHOSPHATE ALDOLASE"/>
    <property type="match status" value="1"/>
</dbReference>
<keyword evidence="5 6" id="KW-0456">Lyase</keyword>
<gene>
    <name evidence="6" type="primary">lacD</name>
    <name evidence="7" type="ORF">FD47_GL000110</name>
</gene>
<name>A0A0R1Z258_9LACO</name>
<dbReference type="Pfam" id="PF01791">
    <property type="entry name" value="DeoC"/>
    <property type="match status" value="1"/>
</dbReference>
<protein>
    <recommendedName>
        <fullName evidence="6">Tagatose 1,6-diphosphate aldolase</fullName>
        <ecNumber evidence="6">4.1.2.40</ecNumber>
    </recommendedName>
    <alternativeName>
        <fullName evidence="6">D-tagatose-1,6-bisphosphate aldolase</fullName>
    </alternativeName>
    <alternativeName>
        <fullName evidence="6">Tagatose-bisphosphate aldolase</fullName>
    </alternativeName>
</protein>
<dbReference type="NCBIfam" id="NF009498">
    <property type="entry name" value="PRK12858.1"/>
    <property type="match status" value="1"/>
</dbReference>
<keyword evidence="4 6" id="KW-0423">Lactose metabolism</keyword>
<dbReference type="Proteomes" id="UP000051010">
    <property type="component" value="Unassembled WGS sequence"/>
</dbReference>
<evidence type="ECO:0000256" key="1">
    <source>
        <dbReference type="ARBA" id="ARBA00000567"/>
    </source>
</evidence>
<dbReference type="GO" id="GO:0009025">
    <property type="term" value="F:tagatose-bisphosphate aldolase activity"/>
    <property type="evidence" value="ECO:0007669"/>
    <property type="project" value="UniProtKB-UniRule"/>
</dbReference>
<dbReference type="EMBL" id="AZFZ01000001">
    <property type="protein sequence ID" value="KRM45926.1"/>
    <property type="molecule type" value="Genomic_DNA"/>
</dbReference>
<dbReference type="AlphaFoldDB" id="A0A0R1Z258"/>
<dbReference type="SUPFAM" id="SSF51569">
    <property type="entry name" value="Aldolase"/>
    <property type="match status" value="1"/>
</dbReference>
<evidence type="ECO:0000256" key="3">
    <source>
        <dbReference type="ARBA" id="ARBA00008679"/>
    </source>
</evidence>
<dbReference type="InterPro" id="IPR050552">
    <property type="entry name" value="LacD_aldolase"/>
</dbReference>
<dbReference type="InterPro" id="IPR005927">
    <property type="entry name" value="Tag_1.6-dipho_adolase"/>
</dbReference>
<sequence>MLDMAKKFLSKGKYDRMLKLTNNDAIIDALALDQRGSLVKMMKKASEKYGKLFSMKMVYDFKQTVSEVLSPLSSAILLDEQMGFKGIEAKSADTGLIMSYEKTGYDANEPGRLPSLIPDQSAQIMVTKGADALKVLIYYNPDDPDEINDQKKAFAERYGTEGLAAETPTFFEIVTYDDRYDSKSLEFAKEKPDFVLRAMKEFTQDKYHIDVLKMEVPFNPTYIDGWDSSVDESAYTEDQAKGYLKQLSDEATRPFIFLSAGVPTDVFQHELKLAGAAGAKFNGVLSGRATWIEGVDLFVRDGRDGLVDWLQHKGTRNVTELTKILAENATPWYEAYGGLDNIQVVDVSNLN</sequence>
<dbReference type="InterPro" id="IPR002915">
    <property type="entry name" value="DeoC/FbaB/LacD_aldolase"/>
</dbReference>